<feature type="non-terminal residue" evidence="2">
    <location>
        <position position="170"/>
    </location>
</feature>
<feature type="compositionally biased region" description="Basic and acidic residues" evidence="1">
    <location>
        <begin position="161"/>
        <end position="170"/>
    </location>
</feature>
<feature type="region of interest" description="Disordered" evidence="1">
    <location>
        <begin position="141"/>
        <end position="170"/>
    </location>
</feature>
<proteinExistence type="predicted"/>
<protein>
    <submittedName>
        <fullName evidence="2">Beta-tectorin</fullName>
    </submittedName>
</protein>
<evidence type="ECO:0000256" key="1">
    <source>
        <dbReference type="SAM" id="MobiDB-lite"/>
    </source>
</evidence>
<comment type="caution">
    <text evidence="2">The sequence shown here is derived from an EMBL/GenBank/DDBJ whole genome shotgun (WGS) entry which is preliminary data.</text>
</comment>
<evidence type="ECO:0000313" key="2">
    <source>
        <dbReference type="EMBL" id="GER49130.1"/>
    </source>
</evidence>
<gene>
    <name evidence="2" type="ORF">STAS_26359</name>
</gene>
<accession>A0A5A7QV90</accession>
<feature type="non-terminal residue" evidence="2">
    <location>
        <position position="1"/>
    </location>
</feature>
<reference evidence="3" key="1">
    <citation type="journal article" date="2019" name="Curr. Biol.">
        <title>Genome Sequence of Striga asiatica Provides Insight into the Evolution of Plant Parasitism.</title>
        <authorList>
            <person name="Yoshida S."/>
            <person name="Kim S."/>
            <person name="Wafula E.K."/>
            <person name="Tanskanen J."/>
            <person name="Kim Y.M."/>
            <person name="Honaas L."/>
            <person name="Yang Z."/>
            <person name="Spallek T."/>
            <person name="Conn C.E."/>
            <person name="Ichihashi Y."/>
            <person name="Cheong K."/>
            <person name="Cui S."/>
            <person name="Der J.P."/>
            <person name="Gundlach H."/>
            <person name="Jiao Y."/>
            <person name="Hori C."/>
            <person name="Ishida J.K."/>
            <person name="Kasahara H."/>
            <person name="Kiba T."/>
            <person name="Kim M.S."/>
            <person name="Koo N."/>
            <person name="Laohavisit A."/>
            <person name="Lee Y.H."/>
            <person name="Lumba S."/>
            <person name="McCourt P."/>
            <person name="Mortimer J.C."/>
            <person name="Mutuku J.M."/>
            <person name="Nomura T."/>
            <person name="Sasaki-Sekimoto Y."/>
            <person name="Seto Y."/>
            <person name="Wang Y."/>
            <person name="Wakatake T."/>
            <person name="Sakakibara H."/>
            <person name="Demura T."/>
            <person name="Yamaguchi S."/>
            <person name="Yoneyama K."/>
            <person name="Manabe R.I."/>
            <person name="Nelson D.C."/>
            <person name="Schulman A.H."/>
            <person name="Timko M.P."/>
            <person name="dePamphilis C.W."/>
            <person name="Choi D."/>
            <person name="Shirasu K."/>
        </authorList>
    </citation>
    <scope>NUCLEOTIDE SEQUENCE [LARGE SCALE GENOMIC DNA]</scope>
    <source>
        <strain evidence="3">cv. UVA1</strain>
    </source>
</reference>
<sequence>FITPKQRIGLLLLKKTDFRYQVLDEFSDGQRKELKANDLRLYPVKRKPITTKCTSHNPTISHENSQSNHRLTLEFTPLQVQGIHRLKLEFTTLQVQGIHRRIPPSTKNRQLTSQNQIKFQSQTKKIIKTESVQITHVTDQRKECESHKSPCKLPINTSNERNVESSEKAR</sequence>
<name>A0A5A7QV90_STRAF</name>
<organism evidence="2 3">
    <name type="scientific">Striga asiatica</name>
    <name type="common">Asiatic witchweed</name>
    <name type="synonym">Buchnera asiatica</name>
    <dbReference type="NCBI Taxonomy" id="4170"/>
    <lineage>
        <taxon>Eukaryota</taxon>
        <taxon>Viridiplantae</taxon>
        <taxon>Streptophyta</taxon>
        <taxon>Embryophyta</taxon>
        <taxon>Tracheophyta</taxon>
        <taxon>Spermatophyta</taxon>
        <taxon>Magnoliopsida</taxon>
        <taxon>eudicotyledons</taxon>
        <taxon>Gunneridae</taxon>
        <taxon>Pentapetalae</taxon>
        <taxon>asterids</taxon>
        <taxon>lamiids</taxon>
        <taxon>Lamiales</taxon>
        <taxon>Orobanchaceae</taxon>
        <taxon>Buchnereae</taxon>
        <taxon>Striga</taxon>
    </lineage>
</organism>
<dbReference type="EMBL" id="BKCP01008504">
    <property type="protein sequence ID" value="GER49130.1"/>
    <property type="molecule type" value="Genomic_DNA"/>
</dbReference>
<evidence type="ECO:0000313" key="3">
    <source>
        <dbReference type="Proteomes" id="UP000325081"/>
    </source>
</evidence>
<dbReference type="AlphaFoldDB" id="A0A5A7QV90"/>
<dbReference type="Proteomes" id="UP000325081">
    <property type="component" value="Unassembled WGS sequence"/>
</dbReference>
<keyword evidence="3" id="KW-1185">Reference proteome</keyword>